<dbReference type="PROSITE" id="PS00374">
    <property type="entry name" value="MGMT"/>
    <property type="match status" value="1"/>
</dbReference>
<dbReference type="InterPro" id="IPR036388">
    <property type="entry name" value="WH-like_DNA-bd_sf"/>
</dbReference>
<evidence type="ECO:0000256" key="3">
    <source>
        <dbReference type="ARBA" id="ARBA00022679"/>
    </source>
</evidence>
<dbReference type="GO" id="GO:0032259">
    <property type="term" value="P:methylation"/>
    <property type="evidence" value="ECO:0007669"/>
    <property type="project" value="UniProtKB-KW"/>
</dbReference>
<accession>A0A1J5TNQ3</accession>
<keyword evidence="3 8" id="KW-0808">Transferase</keyword>
<dbReference type="InterPro" id="IPR036631">
    <property type="entry name" value="MGMT_N_sf"/>
</dbReference>
<feature type="domain" description="Methylated-DNA-[protein]-cysteine S-methyltransferase DNA binding" evidence="7">
    <location>
        <begin position="80"/>
        <end position="157"/>
    </location>
</feature>
<dbReference type="InterPro" id="IPR001497">
    <property type="entry name" value="MethylDNA_cys_MeTrfase_AS"/>
</dbReference>
<dbReference type="EC" id="2.1.1.63" evidence="8"/>
<dbReference type="NCBIfam" id="TIGR00589">
    <property type="entry name" value="ogt"/>
    <property type="match status" value="1"/>
</dbReference>
<dbReference type="PANTHER" id="PTHR10815">
    <property type="entry name" value="METHYLATED-DNA--PROTEIN-CYSTEINE METHYLTRANSFERASE"/>
    <property type="match status" value="1"/>
</dbReference>
<evidence type="ECO:0000256" key="5">
    <source>
        <dbReference type="ARBA" id="ARBA00023204"/>
    </source>
</evidence>
<evidence type="ECO:0000256" key="1">
    <source>
        <dbReference type="ARBA" id="ARBA00001286"/>
    </source>
</evidence>
<dbReference type="SUPFAM" id="SSF53155">
    <property type="entry name" value="Methylated DNA-protein cysteine methyltransferase domain"/>
    <property type="match status" value="1"/>
</dbReference>
<evidence type="ECO:0000256" key="6">
    <source>
        <dbReference type="ARBA" id="ARBA00049348"/>
    </source>
</evidence>
<dbReference type="GO" id="GO:0003908">
    <property type="term" value="F:methylated-DNA-[protein]-cysteine S-methyltransferase activity"/>
    <property type="evidence" value="ECO:0007669"/>
    <property type="project" value="UniProtKB-EC"/>
</dbReference>
<keyword evidence="2 8" id="KW-0489">Methyltransferase</keyword>
<dbReference type="SUPFAM" id="SSF46767">
    <property type="entry name" value="Methylated DNA-protein cysteine methyltransferase, C-terminal domain"/>
    <property type="match status" value="1"/>
</dbReference>
<protein>
    <submittedName>
        <fullName evidence="8">Methylated-DNA--protein-cysteine methyltransferase</fullName>
        <ecNumber evidence="8">2.1.1.63</ecNumber>
    </submittedName>
</protein>
<dbReference type="Gene3D" id="3.30.160.70">
    <property type="entry name" value="Methylated DNA-protein cysteine methyltransferase domain"/>
    <property type="match status" value="1"/>
</dbReference>
<evidence type="ECO:0000259" key="7">
    <source>
        <dbReference type="Pfam" id="PF01035"/>
    </source>
</evidence>
<gene>
    <name evidence="8" type="primary">ogt_4</name>
    <name evidence="8" type="ORF">GALL_54330</name>
</gene>
<evidence type="ECO:0000313" key="8">
    <source>
        <dbReference type="EMBL" id="OIR13614.1"/>
    </source>
</evidence>
<dbReference type="InterPro" id="IPR014048">
    <property type="entry name" value="MethylDNA_cys_MeTrfase_DNA-bd"/>
</dbReference>
<sequence>MTLGFFTLDTPVGAFSVACAADESVVATAFGDVEVLARRLPPGTRLASRPPVSDVSSQVAAYFGGALREFSLRLAPTGTAFQHRVWRALQDVPYGVLMSYGELARGVKSSPRAVGRANATNPICLIVPCHRIVGADGSLTGYAFGEVIKRRLIDLERASAPAAITTTSGRASPSRR</sequence>
<dbReference type="GO" id="GO:0006281">
    <property type="term" value="P:DNA repair"/>
    <property type="evidence" value="ECO:0007669"/>
    <property type="project" value="UniProtKB-KW"/>
</dbReference>
<evidence type="ECO:0000256" key="4">
    <source>
        <dbReference type="ARBA" id="ARBA00022763"/>
    </source>
</evidence>
<comment type="caution">
    <text evidence="8">The sequence shown here is derived from an EMBL/GenBank/DDBJ whole genome shotgun (WGS) entry which is preliminary data.</text>
</comment>
<dbReference type="Pfam" id="PF01035">
    <property type="entry name" value="DNA_binding_1"/>
    <property type="match status" value="1"/>
</dbReference>
<dbReference type="AlphaFoldDB" id="A0A1J5TNQ3"/>
<dbReference type="Gene3D" id="1.10.10.10">
    <property type="entry name" value="Winged helix-like DNA-binding domain superfamily/Winged helix DNA-binding domain"/>
    <property type="match status" value="1"/>
</dbReference>
<evidence type="ECO:0000256" key="2">
    <source>
        <dbReference type="ARBA" id="ARBA00022603"/>
    </source>
</evidence>
<dbReference type="InterPro" id="IPR036217">
    <property type="entry name" value="MethylDNA_cys_MeTrfase_DNAb"/>
</dbReference>
<dbReference type="CDD" id="cd06445">
    <property type="entry name" value="ATase"/>
    <property type="match status" value="1"/>
</dbReference>
<name>A0A1J5TNQ3_9ZZZZ</name>
<dbReference type="PANTHER" id="PTHR10815:SF13">
    <property type="entry name" value="METHYLATED-DNA--PROTEIN-CYSTEINE METHYLTRANSFERASE"/>
    <property type="match status" value="1"/>
</dbReference>
<comment type="catalytic activity">
    <reaction evidence="6">
        <text>a 6-O-methyl-2'-deoxyguanosine in DNA + L-cysteinyl-[protein] = S-methyl-L-cysteinyl-[protein] + a 2'-deoxyguanosine in DNA</text>
        <dbReference type="Rhea" id="RHEA:24000"/>
        <dbReference type="Rhea" id="RHEA-COMP:10131"/>
        <dbReference type="Rhea" id="RHEA-COMP:10132"/>
        <dbReference type="Rhea" id="RHEA-COMP:11367"/>
        <dbReference type="Rhea" id="RHEA-COMP:11368"/>
        <dbReference type="ChEBI" id="CHEBI:29950"/>
        <dbReference type="ChEBI" id="CHEBI:82612"/>
        <dbReference type="ChEBI" id="CHEBI:85445"/>
        <dbReference type="ChEBI" id="CHEBI:85448"/>
        <dbReference type="EC" id="2.1.1.63"/>
    </reaction>
</comment>
<organism evidence="8">
    <name type="scientific">mine drainage metagenome</name>
    <dbReference type="NCBI Taxonomy" id="410659"/>
    <lineage>
        <taxon>unclassified sequences</taxon>
        <taxon>metagenomes</taxon>
        <taxon>ecological metagenomes</taxon>
    </lineage>
</organism>
<keyword evidence="5" id="KW-0234">DNA repair</keyword>
<proteinExistence type="predicted"/>
<dbReference type="EMBL" id="MLJW01000014">
    <property type="protein sequence ID" value="OIR13614.1"/>
    <property type="molecule type" value="Genomic_DNA"/>
</dbReference>
<comment type="catalytic activity">
    <reaction evidence="1">
        <text>a 4-O-methyl-thymidine in DNA + L-cysteinyl-[protein] = a thymidine in DNA + S-methyl-L-cysteinyl-[protein]</text>
        <dbReference type="Rhea" id="RHEA:53428"/>
        <dbReference type="Rhea" id="RHEA-COMP:10131"/>
        <dbReference type="Rhea" id="RHEA-COMP:10132"/>
        <dbReference type="Rhea" id="RHEA-COMP:13555"/>
        <dbReference type="Rhea" id="RHEA-COMP:13556"/>
        <dbReference type="ChEBI" id="CHEBI:29950"/>
        <dbReference type="ChEBI" id="CHEBI:82612"/>
        <dbReference type="ChEBI" id="CHEBI:137386"/>
        <dbReference type="ChEBI" id="CHEBI:137387"/>
        <dbReference type="EC" id="2.1.1.63"/>
    </reaction>
</comment>
<keyword evidence="4" id="KW-0227">DNA damage</keyword>
<reference evidence="8" key="1">
    <citation type="submission" date="2016-10" db="EMBL/GenBank/DDBJ databases">
        <title>Sequence of Gallionella enrichment culture.</title>
        <authorList>
            <person name="Poehlein A."/>
            <person name="Muehling M."/>
            <person name="Daniel R."/>
        </authorList>
    </citation>
    <scope>NUCLEOTIDE SEQUENCE</scope>
</reference>